<sequence length="43" mass="5244">MTGHQGNGRRMPDTARDSKDERLRPRCCRVRYTWALYLFIRFL</sequence>
<accession>A7A610</accession>
<organism evidence="2 3">
    <name type="scientific">Bifidobacterium adolescentis L2-32</name>
    <dbReference type="NCBI Taxonomy" id="411481"/>
    <lineage>
        <taxon>Bacteria</taxon>
        <taxon>Bacillati</taxon>
        <taxon>Actinomycetota</taxon>
        <taxon>Actinomycetes</taxon>
        <taxon>Bifidobacteriales</taxon>
        <taxon>Bifidobacteriaceae</taxon>
        <taxon>Bifidobacterium</taxon>
    </lineage>
</organism>
<protein>
    <submittedName>
        <fullName evidence="2">Uncharacterized protein</fullName>
    </submittedName>
</protein>
<gene>
    <name evidence="2" type="ORF">BIFADO_01287</name>
</gene>
<feature type="compositionally biased region" description="Basic and acidic residues" evidence="1">
    <location>
        <begin position="10"/>
        <end position="21"/>
    </location>
</feature>
<dbReference type="AlphaFoldDB" id="A7A610"/>
<name>A7A610_BIFAD</name>
<feature type="region of interest" description="Disordered" evidence="1">
    <location>
        <begin position="1"/>
        <end position="21"/>
    </location>
</feature>
<dbReference type="EMBL" id="AAXD02000028">
    <property type="protein sequence ID" value="EDN82998.1"/>
    <property type="molecule type" value="Genomic_DNA"/>
</dbReference>
<evidence type="ECO:0000313" key="3">
    <source>
        <dbReference type="Proteomes" id="UP000003773"/>
    </source>
</evidence>
<reference evidence="2 3" key="1">
    <citation type="submission" date="2007-04" db="EMBL/GenBank/DDBJ databases">
        <authorList>
            <person name="Fulton L."/>
            <person name="Clifton S."/>
            <person name="Fulton B."/>
            <person name="Xu J."/>
            <person name="Minx P."/>
            <person name="Pepin K.H."/>
            <person name="Johnson M."/>
            <person name="Thiruvilangam P."/>
            <person name="Bhonagiri V."/>
            <person name="Nash W.E."/>
            <person name="Mardis E.R."/>
            <person name="Wilson R.K."/>
        </authorList>
    </citation>
    <scope>NUCLEOTIDE SEQUENCE [LARGE SCALE GENOMIC DNA]</scope>
    <source>
        <strain evidence="2 3">L2-32</strain>
    </source>
</reference>
<proteinExistence type="predicted"/>
<dbReference type="HOGENOM" id="CLU_3230243_0_0_11"/>
<evidence type="ECO:0000313" key="2">
    <source>
        <dbReference type="EMBL" id="EDN82998.1"/>
    </source>
</evidence>
<dbReference type="Proteomes" id="UP000003773">
    <property type="component" value="Unassembled WGS sequence"/>
</dbReference>
<comment type="caution">
    <text evidence="2">The sequence shown here is derived from an EMBL/GenBank/DDBJ whole genome shotgun (WGS) entry which is preliminary data.</text>
</comment>
<evidence type="ECO:0000256" key="1">
    <source>
        <dbReference type="SAM" id="MobiDB-lite"/>
    </source>
</evidence>
<reference evidence="2 3" key="2">
    <citation type="submission" date="2007-05" db="EMBL/GenBank/DDBJ databases">
        <title>Draft genome sequence of Bifidobacterium adolescentis (L2-32).</title>
        <authorList>
            <person name="Sudarsanam P."/>
            <person name="Ley R."/>
            <person name="Guruge J."/>
            <person name="Turnbaugh P.J."/>
            <person name="Mahowald M."/>
            <person name="Liep D."/>
            <person name="Gordon J."/>
        </authorList>
    </citation>
    <scope>NUCLEOTIDE SEQUENCE [LARGE SCALE GENOMIC DNA]</scope>
    <source>
        <strain evidence="2 3">L2-32</strain>
    </source>
</reference>